<evidence type="ECO:0000313" key="2">
    <source>
        <dbReference type="EMBL" id="EAU31780.1"/>
    </source>
</evidence>
<dbReference type="Pfam" id="PF26639">
    <property type="entry name" value="Het-6_barrel"/>
    <property type="match status" value="1"/>
</dbReference>
<evidence type="ECO:0000313" key="3">
    <source>
        <dbReference type="Proteomes" id="UP000007963"/>
    </source>
</evidence>
<dbReference type="HOGENOM" id="CLU_004184_7_2_1"/>
<reference evidence="3" key="1">
    <citation type="submission" date="2005-09" db="EMBL/GenBank/DDBJ databases">
        <title>Annotation of the Aspergillus terreus NIH2624 genome.</title>
        <authorList>
            <person name="Birren B.W."/>
            <person name="Lander E.S."/>
            <person name="Galagan J.E."/>
            <person name="Nusbaum C."/>
            <person name="Devon K."/>
            <person name="Henn M."/>
            <person name="Ma L.-J."/>
            <person name="Jaffe D.B."/>
            <person name="Butler J."/>
            <person name="Alvarez P."/>
            <person name="Gnerre S."/>
            <person name="Grabherr M."/>
            <person name="Kleber M."/>
            <person name="Mauceli E.W."/>
            <person name="Brockman W."/>
            <person name="Rounsley S."/>
            <person name="Young S.K."/>
            <person name="LaButti K."/>
            <person name="Pushparaj V."/>
            <person name="DeCaprio D."/>
            <person name="Crawford M."/>
            <person name="Koehrsen M."/>
            <person name="Engels R."/>
            <person name="Montgomery P."/>
            <person name="Pearson M."/>
            <person name="Howarth C."/>
            <person name="Larson L."/>
            <person name="Luoma S."/>
            <person name="White J."/>
            <person name="Alvarado L."/>
            <person name="Kodira C.D."/>
            <person name="Zeng Q."/>
            <person name="Oleary S."/>
            <person name="Yandava C."/>
            <person name="Denning D.W."/>
            <person name="Nierman W.C."/>
            <person name="Milne T."/>
            <person name="Madden K."/>
        </authorList>
    </citation>
    <scope>NUCLEOTIDE SEQUENCE [LARGE SCALE GENOMIC DNA]</scope>
    <source>
        <strain evidence="3">NIH 2624 / FGSC A1156</strain>
    </source>
</reference>
<dbReference type="eggNOG" id="ENOG502SNMZ">
    <property type="taxonomic scope" value="Eukaryota"/>
</dbReference>
<feature type="domain" description="Heterokaryon incompatibility" evidence="1">
    <location>
        <begin position="85"/>
        <end position="251"/>
    </location>
</feature>
<proteinExistence type="predicted"/>
<dbReference type="InterPro" id="IPR010730">
    <property type="entry name" value="HET"/>
</dbReference>
<organism evidence="2 3">
    <name type="scientific">Aspergillus terreus (strain NIH 2624 / FGSC A1156)</name>
    <dbReference type="NCBI Taxonomy" id="341663"/>
    <lineage>
        <taxon>Eukaryota</taxon>
        <taxon>Fungi</taxon>
        <taxon>Dikarya</taxon>
        <taxon>Ascomycota</taxon>
        <taxon>Pezizomycotina</taxon>
        <taxon>Eurotiomycetes</taxon>
        <taxon>Eurotiomycetidae</taxon>
        <taxon>Eurotiales</taxon>
        <taxon>Aspergillaceae</taxon>
        <taxon>Aspergillus</taxon>
        <taxon>Aspergillus subgen. Circumdati</taxon>
    </lineage>
</organism>
<protein>
    <recommendedName>
        <fullName evidence="1">Heterokaryon incompatibility domain-containing protein</fullName>
    </recommendedName>
</protein>
<dbReference type="OrthoDB" id="2157530at2759"/>
<dbReference type="InterPro" id="IPR052895">
    <property type="entry name" value="HetReg/Transcr_Mod"/>
</dbReference>
<dbReference type="EMBL" id="CH476604">
    <property type="protein sequence ID" value="EAU31780.1"/>
    <property type="molecule type" value="Genomic_DNA"/>
</dbReference>
<dbReference type="Pfam" id="PF06985">
    <property type="entry name" value="HET"/>
    <property type="match status" value="1"/>
</dbReference>
<dbReference type="GeneID" id="4322817"/>
<dbReference type="PANTHER" id="PTHR24148:SF64">
    <property type="entry name" value="HETEROKARYON INCOMPATIBILITY DOMAIN-CONTAINING PROTEIN"/>
    <property type="match status" value="1"/>
</dbReference>
<sequence length="724" mass="82568">MGPATTSRPYIYVLVAGVSISIIGYETRQRGWPIWNARQPPPQSYRYEALEQSDAIRLLVLEPGTGQDPVSVRLIQAHLSWSPKFEAISYVWGDPGDTTAILCSGRVINITQNLHAALQQFRLPNAERVLWADAICINQTDLGEKNTQVPLMKDIYSEASAVLVWLGSGSPKLERGLNALGQLHVYFCRHLKHYNDDAKYRRRLLGADGRARIPIRSLSLKDSEELRKLDWDAISDLLSLPWFGRVWTLQEIVNAKEAVLVCGGRTAAFHKFARPIVELFLQYVDSARTLELGLTINFPINSVWSVMETSRLRASRASNLDKTTLYELVRRHNLRQCTDPRDKIYGFLGLATDQTANDQPFLPQYNLSVETIYRDFALWSIAVTRSLDIFSSIRDYRVHSSLRGLPSWVPDWMDWGGRRDTELFETSTCAGGRKYTPRVRLAPENDDVLLVTGYVVDRIERLAVSYYQMTIWDDYRHCNYVQQLKAGVTGAARDKMIARFSSEGLPEHYLDGLLQADDMVQKYSIPGKTSTAVLRDIVWIENCKDIATRGSGQMSTGQYEAFWRTITGAKVDKDVPAPRWFKWTFKKHLQLLSDLREGKRRLDYGMAPFQVGGSFGSTVPLYHAGPKPVLYDDEYRRWDEVRESWACNRRRRFCATEKGRLGWAPEAAQEGDLICIFHGAKVPYVLRPCEDGNYILLGAGYLHGMMHGEVLKMKDMKEEELRIC</sequence>
<evidence type="ECO:0000259" key="1">
    <source>
        <dbReference type="Pfam" id="PF06985"/>
    </source>
</evidence>
<gene>
    <name evidence="2" type="ORF">ATEG_07518</name>
</gene>
<dbReference type="PANTHER" id="PTHR24148">
    <property type="entry name" value="ANKYRIN REPEAT DOMAIN-CONTAINING PROTEIN 39 HOMOLOG-RELATED"/>
    <property type="match status" value="1"/>
</dbReference>
<dbReference type="AlphaFoldDB" id="Q0CFL6"/>
<dbReference type="OMA" id="WFERKWV"/>
<dbReference type="RefSeq" id="XP_001216139.1">
    <property type="nucleotide sequence ID" value="XM_001216139.1"/>
</dbReference>
<accession>Q0CFL6</accession>
<name>Q0CFL6_ASPTN</name>
<dbReference type="Proteomes" id="UP000007963">
    <property type="component" value="Unassembled WGS sequence"/>
</dbReference>
<dbReference type="VEuPathDB" id="FungiDB:ATEG_07518"/>